<name>F6EN46_HOYSD</name>
<dbReference type="InterPro" id="IPR036259">
    <property type="entry name" value="MFS_trans_sf"/>
</dbReference>
<dbReference type="Pfam" id="PF07690">
    <property type="entry name" value="MFS_1"/>
    <property type="match status" value="1"/>
</dbReference>
<evidence type="ECO:0000259" key="6">
    <source>
        <dbReference type="PROSITE" id="PS50850"/>
    </source>
</evidence>
<dbReference type="GO" id="GO:0022857">
    <property type="term" value="F:transmembrane transporter activity"/>
    <property type="evidence" value="ECO:0007669"/>
    <property type="project" value="InterPro"/>
</dbReference>
<dbReference type="Gene3D" id="1.20.1250.20">
    <property type="entry name" value="MFS general substrate transporter like domains"/>
    <property type="match status" value="1"/>
</dbReference>
<keyword evidence="8" id="KW-1185">Reference proteome</keyword>
<dbReference type="EMBL" id="CP002786">
    <property type="protein sequence ID" value="AEF39363.1"/>
    <property type="molecule type" value="Genomic_DNA"/>
</dbReference>
<proteinExistence type="predicted"/>
<evidence type="ECO:0000256" key="4">
    <source>
        <dbReference type="ARBA" id="ARBA00023136"/>
    </source>
</evidence>
<feature type="transmembrane region" description="Helical" evidence="5">
    <location>
        <begin position="309"/>
        <end position="328"/>
    </location>
</feature>
<feature type="transmembrane region" description="Helical" evidence="5">
    <location>
        <begin position="278"/>
        <end position="297"/>
    </location>
</feature>
<dbReference type="GO" id="GO:0005886">
    <property type="term" value="C:plasma membrane"/>
    <property type="evidence" value="ECO:0007669"/>
    <property type="project" value="UniProtKB-SubCell"/>
</dbReference>
<dbReference type="PANTHER" id="PTHR23531:SF1">
    <property type="entry name" value="QUINOLENE RESISTANCE PROTEIN NORA"/>
    <property type="match status" value="1"/>
</dbReference>
<dbReference type="KEGG" id="asd:AS9A_0911"/>
<feature type="transmembrane region" description="Helical" evidence="5">
    <location>
        <begin position="403"/>
        <end position="423"/>
    </location>
</feature>
<feature type="transmembrane region" description="Helical" evidence="5">
    <location>
        <begin position="244"/>
        <end position="266"/>
    </location>
</feature>
<dbReference type="InterPro" id="IPR011701">
    <property type="entry name" value="MFS"/>
</dbReference>
<evidence type="ECO:0000256" key="2">
    <source>
        <dbReference type="ARBA" id="ARBA00022692"/>
    </source>
</evidence>
<accession>F6EN46</accession>
<keyword evidence="4 5" id="KW-0472">Membrane</keyword>
<feature type="transmembrane region" description="Helical" evidence="5">
    <location>
        <begin position="146"/>
        <end position="163"/>
    </location>
</feature>
<feature type="transmembrane region" description="Helical" evidence="5">
    <location>
        <begin position="51"/>
        <end position="73"/>
    </location>
</feature>
<dbReference type="InterPro" id="IPR020846">
    <property type="entry name" value="MFS_dom"/>
</dbReference>
<feature type="transmembrane region" description="Helical" evidence="5">
    <location>
        <begin position="117"/>
        <end position="140"/>
    </location>
</feature>
<dbReference type="STRING" id="443218.AS9A_0911"/>
<protein>
    <submittedName>
        <fullName evidence="7">Transmembrane transport protein</fullName>
    </submittedName>
</protein>
<gene>
    <name evidence="7" type="ordered locus">AS9A_0911</name>
</gene>
<feature type="domain" description="Major facilitator superfamily (MFS) profile" evidence="6">
    <location>
        <begin position="243"/>
        <end position="428"/>
    </location>
</feature>
<dbReference type="HOGENOM" id="CLU_001265_10_13_11"/>
<dbReference type="PANTHER" id="PTHR23531">
    <property type="entry name" value="QUINOLENE RESISTANCE PROTEIN NORA"/>
    <property type="match status" value="1"/>
</dbReference>
<evidence type="ECO:0000256" key="3">
    <source>
        <dbReference type="ARBA" id="ARBA00022989"/>
    </source>
</evidence>
<feature type="transmembrane region" description="Helical" evidence="5">
    <location>
        <begin position="85"/>
        <end position="105"/>
    </location>
</feature>
<comment type="subcellular location">
    <subcellularLocation>
        <location evidence="1">Cell membrane</location>
        <topology evidence="1">Multi-pass membrane protein</topology>
    </subcellularLocation>
</comment>
<feature type="transmembrane region" description="Helical" evidence="5">
    <location>
        <begin position="334"/>
        <end position="353"/>
    </location>
</feature>
<organism evidence="7 8">
    <name type="scientific">Hoyosella subflava (strain DSM 45089 / JCM 17490 / NBRC 109087 / DQS3-9A1)</name>
    <name type="common">Amycolicicoccus subflavus</name>
    <dbReference type="NCBI Taxonomy" id="443218"/>
    <lineage>
        <taxon>Bacteria</taxon>
        <taxon>Bacillati</taxon>
        <taxon>Actinomycetota</taxon>
        <taxon>Actinomycetes</taxon>
        <taxon>Mycobacteriales</taxon>
        <taxon>Hoyosellaceae</taxon>
        <taxon>Hoyosella</taxon>
    </lineage>
</organism>
<keyword evidence="3 5" id="KW-1133">Transmembrane helix</keyword>
<dbReference type="Proteomes" id="UP000009235">
    <property type="component" value="Chromosome"/>
</dbReference>
<dbReference type="InterPro" id="IPR052714">
    <property type="entry name" value="MFS_Exporter"/>
</dbReference>
<dbReference type="eggNOG" id="COG2814">
    <property type="taxonomic scope" value="Bacteria"/>
</dbReference>
<evidence type="ECO:0000256" key="1">
    <source>
        <dbReference type="ARBA" id="ARBA00004651"/>
    </source>
</evidence>
<keyword evidence="2 5" id="KW-0812">Transmembrane</keyword>
<feature type="transmembrane region" description="Helical" evidence="5">
    <location>
        <begin position="200"/>
        <end position="223"/>
    </location>
</feature>
<sequence>MDSVADTKVWWLAYDFTAMGEADRNAEQGQSGARREVSSGPVWTAPGMPALLVMTAFGFSGHALLFPTVPLWVVTTGGNAAGAGAVNALLMLCTVLTQVLVPFALRRIGWNITWKLGMVFLGVPSLLHLLPLSFAGALALAVPRGFGFGVLTVCGAIAVAELVHPARRGKAIGAYGLAIAAPQAILIPAAPWVADNIGFALVFVAGACPLIGWFLAGPVARHVTSTSREADDRTTHGTRRRVRIPIQMFGPMLILLAVTAAGGALLTFTPQMTPNPTLVFTSLLTFTVISALSRWLIGAFADRYGTRLFVTPLIGLTAAGLSLIAWAVQGSGALQSAGLIVGMAIVGISYGALQNLTLLDTFAAAGRKRYGMASAVWNIGFDAGTGIGALLIGIVAAQATFSVAMLAAALLSILTLPLAVASARRRRQ</sequence>
<feature type="transmembrane region" description="Helical" evidence="5">
    <location>
        <begin position="374"/>
        <end position="397"/>
    </location>
</feature>
<dbReference type="PROSITE" id="PS50850">
    <property type="entry name" value="MFS"/>
    <property type="match status" value="1"/>
</dbReference>
<dbReference type="AlphaFoldDB" id="F6EN46"/>
<dbReference type="SUPFAM" id="SSF103473">
    <property type="entry name" value="MFS general substrate transporter"/>
    <property type="match status" value="1"/>
</dbReference>
<reference evidence="7 8" key="1">
    <citation type="journal article" date="2011" name="J. Bacteriol.">
        <title>Complete genome sequence of Amycolicicoccus subflavus DQS3-9A1T, an actinomycete isolated from crude oil-polluted soil.</title>
        <authorList>
            <person name="Cai M."/>
            <person name="Chen W.M."/>
            <person name="Nie Y."/>
            <person name="Chi C.Q."/>
            <person name="Wang Y.N."/>
            <person name="Tang Y.Q."/>
            <person name="Li G.Y."/>
            <person name="Wu X.L."/>
        </authorList>
    </citation>
    <scope>NUCLEOTIDE SEQUENCE [LARGE SCALE GENOMIC DNA]</scope>
    <source>
        <strain evidence="8">DSM 45089 / DQS3-9A1</strain>
    </source>
</reference>
<evidence type="ECO:0000313" key="7">
    <source>
        <dbReference type="EMBL" id="AEF39363.1"/>
    </source>
</evidence>
<evidence type="ECO:0000313" key="8">
    <source>
        <dbReference type="Proteomes" id="UP000009235"/>
    </source>
</evidence>
<feature type="transmembrane region" description="Helical" evidence="5">
    <location>
        <begin position="175"/>
        <end position="194"/>
    </location>
</feature>
<evidence type="ECO:0000256" key="5">
    <source>
        <dbReference type="SAM" id="Phobius"/>
    </source>
</evidence>